<protein>
    <submittedName>
        <fullName evidence="2">Intein N-terminal splicing region</fullName>
    </submittedName>
</protein>
<accession>A0A1I0AR68</accession>
<keyword evidence="1" id="KW-0812">Transmembrane</keyword>
<keyword evidence="3" id="KW-1185">Reference proteome</keyword>
<reference evidence="2 3" key="1">
    <citation type="submission" date="2016-10" db="EMBL/GenBank/DDBJ databases">
        <authorList>
            <person name="de Groot N.N."/>
        </authorList>
    </citation>
    <scope>NUCLEOTIDE SEQUENCE [LARGE SCALE GENOMIC DNA]</scope>
    <source>
        <strain evidence="2 3">DSM 1801</strain>
    </source>
</reference>
<feature type="transmembrane region" description="Helical" evidence="1">
    <location>
        <begin position="111"/>
        <end position="144"/>
    </location>
</feature>
<dbReference type="Pfam" id="PF16316">
    <property type="entry name" value="DUF4956"/>
    <property type="match status" value="1"/>
</dbReference>
<feature type="transmembrane region" description="Helical" evidence="1">
    <location>
        <begin position="31"/>
        <end position="49"/>
    </location>
</feature>
<organism evidence="2 3">
    <name type="scientific">[Clostridium] polysaccharolyticum</name>
    <dbReference type="NCBI Taxonomy" id="29364"/>
    <lineage>
        <taxon>Bacteria</taxon>
        <taxon>Bacillati</taxon>
        <taxon>Bacillota</taxon>
        <taxon>Clostridia</taxon>
        <taxon>Lachnospirales</taxon>
        <taxon>Lachnospiraceae</taxon>
    </lineage>
</organism>
<sequence>MTFLSTGTVNFSDIFKSKYIENITSFRLVDTVIAMILAFAIGFFIYYVYRKTFNGVMYSQSFGTSLVAMCVTTTFVILAVTSNVVLSLGMVGALSIVRFRTAVKEPIEITYLFWAIAAGIVVGAGMFPLAVFGSVLIGVILVLFVNKKTSDNPYILVVNCEEDEAEKKVMNYVKNQVKKTVIKSKTVSKTGIEITLEVRLKDETTDFVNQVSSIQNVNSAVLVSYNGDYMS</sequence>
<evidence type="ECO:0000313" key="3">
    <source>
        <dbReference type="Proteomes" id="UP000199800"/>
    </source>
</evidence>
<dbReference type="AlphaFoldDB" id="A0A1I0AR68"/>
<dbReference type="InterPro" id="IPR032531">
    <property type="entry name" value="DUF4956"/>
</dbReference>
<proteinExistence type="predicted"/>
<evidence type="ECO:0000313" key="2">
    <source>
        <dbReference type="EMBL" id="SES96830.1"/>
    </source>
</evidence>
<dbReference type="EMBL" id="FOHN01000006">
    <property type="protein sequence ID" value="SES96830.1"/>
    <property type="molecule type" value="Genomic_DNA"/>
</dbReference>
<gene>
    <name evidence="2" type="ORF">SAMN04487772_1062</name>
</gene>
<feature type="transmembrane region" description="Helical" evidence="1">
    <location>
        <begin position="61"/>
        <end position="91"/>
    </location>
</feature>
<dbReference type="STRING" id="29364.SAMN04487772_1062"/>
<dbReference type="Proteomes" id="UP000199800">
    <property type="component" value="Unassembled WGS sequence"/>
</dbReference>
<dbReference type="OrthoDB" id="9803265at2"/>
<name>A0A1I0AR68_9FIRM</name>
<keyword evidence="1" id="KW-0472">Membrane</keyword>
<evidence type="ECO:0000256" key="1">
    <source>
        <dbReference type="SAM" id="Phobius"/>
    </source>
</evidence>
<dbReference type="RefSeq" id="WP_092477168.1">
    <property type="nucleotide sequence ID" value="NZ_FOHN01000006.1"/>
</dbReference>
<keyword evidence="1" id="KW-1133">Transmembrane helix</keyword>